<evidence type="ECO:0000313" key="1">
    <source>
        <dbReference type="EMBL" id="AOM82786.1"/>
    </source>
</evidence>
<gene>
    <name evidence="1" type="ORF">BBEV_1423</name>
</gene>
<accession>A0A1D7QUU1</accession>
<dbReference type="RefSeq" id="WP_198155082.1">
    <property type="nucleotide sequence ID" value="NZ_CP012502.1"/>
</dbReference>
<dbReference type="STRING" id="632773.BBEV_1423"/>
<sequence>MPETKQRFKVVIRCQDCGEKYILRGRPNEDGGLDTGFKRCVCGNEVHFDIDVSEEG</sequence>
<dbReference type="EMBL" id="CP012502">
    <property type="protein sequence ID" value="AOM82786.1"/>
    <property type="molecule type" value="Genomic_DNA"/>
</dbReference>
<protein>
    <submittedName>
        <fullName evidence="1">Uncharacterized protein</fullName>
    </submittedName>
</protein>
<reference evidence="1 2" key="1">
    <citation type="submission" date="2015-08" db="EMBL/GenBank/DDBJ databases">
        <title>The complete genome sequence of Bacillus beveridgei MLTeJB.</title>
        <authorList>
            <person name="Hanson T.E."/>
            <person name="Mesa C."/>
            <person name="Basesman S.M."/>
            <person name="Oremland R.S."/>
        </authorList>
    </citation>
    <scope>NUCLEOTIDE SEQUENCE [LARGE SCALE GENOMIC DNA]</scope>
    <source>
        <strain evidence="1 2">MLTeJB</strain>
    </source>
</reference>
<dbReference type="Proteomes" id="UP000094463">
    <property type="component" value="Chromosome"/>
</dbReference>
<dbReference type="AlphaFoldDB" id="A0A1D7QUU1"/>
<proteinExistence type="predicted"/>
<organism evidence="1 2">
    <name type="scientific">Salisediminibacterium beveridgei</name>
    <dbReference type="NCBI Taxonomy" id="632773"/>
    <lineage>
        <taxon>Bacteria</taxon>
        <taxon>Bacillati</taxon>
        <taxon>Bacillota</taxon>
        <taxon>Bacilli</taxon>
        <taxon>Bacillales</taxon>
        <taxon>Bacillaceae</taxon>
        <taxon>Salisediminibacterium</taxon>
    </lineage>
</organism>
<name>A0A1D7QUU1_9BACI</name>
<dbReference type="KEGG" id="bbev:BBEV_1423"/>
<keyword evidence="2" id="KW-1185">Reference proteome</keyword>
<evidence type="ECO:0000313" key="2">
    <source>
        <dbReference type="Proteomes" id="UP000094463"/>
    </source>
</evidence>